<evidence type="ECO:0000313" key="2">
    <source>
        <dbReference type="EMBL" id="ETS01934.1"/>
    </source>
</evidence>
<reference evidence="3" key="1">
    <citation type="journal article" date="2013" name="Ind. Biotechnol.">
        <title>Comparative genomics analysis of Trichoderma reesei strains.</title>
        <authorList>
            <person name="Koike H."/>
            <person name="Aerts A."/>
            <person name="LaButti K."/>
            <person name="Grigoriev I.V."/>
            <person name="Baker S.E."/>
        </authorList>
    </citation>
    <scope>NUCLEOTIDE SEQUENCE [LARGE SCALE GENOMIC DNA]</scope>
    <source>
        <strain evidence="3">ATCC 56765 / BCRC 32924 / NRRL 11460 / Rut C-30</strain>
    </source>
</reference>
<dbReference type="KEGG" id="trr:M419DRAFT_35744"/>
<dbReference type="EMBL" id="KI911147">
    <property type="protein sequence ID" value="ETS01934.1"/>
    <property type="molecule type" value="Genomic_DNA"/>
</dbReference>
<organism evidence="2 3">
    <name type="scientific">Hypocrea jecorina (strain ATCC 56765 / BCRC 32924 / NRRL 11460 / Rut C-30)</name>
    <name type="common">Trichoderma reesei</name>
    <dbReference type="NCBI Taxonomy" id="1344414"/>
    <lineage>
        <taxon>Eukaryota</taxon>
        <taxon>Fungi</taxon>
        <taxon>Dikarya</taxon>
        <taxon>Ascomycota</taxon>
        <taxon>Pezizomycotina</taxon>
        <taxon>Sordariomycetes</taxon>
        <taxon>Hypocreomycetidae</taxon>
        <taxon>Hypocreales</taxon>
        <taxon>Hypocreaceae</taxon>
        <taxon>Trichoderma</taxon>
    </lineage>
</organism>
<protein>
    <submittedName>
        <fullName evidence="2">Uncharacterized protein</fullName>
    </submittedName>
</protein>
<gene>
    <name evidence="2" type="ORF">M419DRAFT_35744</name>
</gene>
<dbReference type="HOGENOM" id="CLU_1385071_0_0_1"/>
<evidence type="ECO:0000256" key="1">
    <source>
        <dbReference type="SAM" id="MobiDB-lite"/>
    </source>
</evidence>
<name>A0A024S9E5_HYPJR</name>
<feature type="region of interest" description="Disordered" evidence="1">
    <location>
        <begin position="147"/>
        <end position="197"/>
    </location>
</feature>
<dbReference type="AlphaFoldDB" id="A0A024S9E5"/>
<dbReference type="Proteomes" id="UP000024376">
    <property type="component" value="Unassembled WGS sequence"/>
</dbReference>
<evidence type="ECO:0000313" key="3">
    <source>
        <dbReference type="Proteomes" id="UP000024376"/>
    </source>
</evidence>
<feature type="region of interest" description="Disordered" evidence="1">
    <location>
        <begin position="1"/>
        <end position="23"/>
    </location>
</feature>
<accession>A0A024S9E5</accession>
<feature type="compositionally biased region" description="Acidic residues" evidence="1">
    <location>
        <begin position="119"/>
        <end position="128"/>
    </location>
</feature>
<sequence>MAGAMLERSNDTVSDSGNIPANRAEDCEVQICGSSRARDAESRVVQNRQTGVEPDELIWAGSVSNGVRVGRRRMRDTERKQSLHDDAAKTWLKLEAGCAVAREEGRRKLTMHGKNGDDGGGEIDDGTEMTERRTSWTRLVRRGWELRNPLAGDGRKEEGEGREEEAAQLVMPMKMRRMGGDREVEDGGGGERLFLAA</sequence>
<feature type="region of interest" description="Disordered" evidence="1">
    <location>
        <begin position="110"/>
        <end position="131"/>
    </location>
</feature>
<proteinExistence type="predicted"/>